<organism evidence="8 9">
    <name type="scientific">Roseobacter litoralis (strain ATCC 49566 / DSM 6996 / JCM 21268 / NBRC 15278 / OCh 149)</name>
    <dbReference type="NCBI Taxonomy" id="391595"/>
    <lineage>
        <taxon>Bacteria</taxon>
        <taxon>Pseudomonadati</taxon>
        <taxon>Pseudomonadota</taxon>
        <taxon>Alphaproteobacteria</taxon>
        <taxon>Rhodobacterales</taxon>
        <taxon>Roseobacteraceae</taxon>
        <taxon>Roseobacter</taxon>
    </lineage>
</organism>
<evidence type="ECO:0000259" key="6">
    <source>
        <dbReference type="Pfam" id="PF04542"/>
    </source>
</evidence>
<dbReference type="SUPFAM" id="SSF88659">
    <property type="entry name" value="Sigma3 and sigma4 domains of RNA polymerase sigma factors"/>
    <property type="match status" value="1"/>
</dbReference>
<dbReference type="Proteomes" id="UP000001353">
    <property type="component" value="Chromosome"/>
</dbReference>
<dbReference type="EMBL" id="CP002623">
    <property type="protein sequence ID" value="AEI92467.1"/>
    <property type="molecule type" value="Genomic_DNA"/>
</dbReference>
<keyword evidence="5" id="KW-0804">Transcription</keyword>
<protein>
    <submittedName>
        <fullName evidence="8">RNA polymerase sigma factor 70</fullName>
    </submittedName>
</protein>
<dbReference type="InterPro" id="IPR039425">
    <property type="entry name" value="RNA_pol_sigma-70-like"/>
</dbReference>
<dbReference type="InterPro" id="IPR014284">
    <property type="entry name" value="RNA_pol_sigma-70_dom"/>
</dbReference>
<dbReference type="Pfam" id="PF08281">
    <property type="entry name" value="Sigma70_r4_2"/>
    <property type="match status" value="1"/>
</dbReference>
<dbReference type="InterPro" id="IPR013325">
    <property type="entry name" value="RNA_pol_sigma_r2"/>
</dbReference>
<evidence type="ECO:0000256" key="5">
    <source>
        <dbReference type="ARBA" id="ARBA00023163"/>
    </source>
</evidence>
<name>F7ZIE8_ROSLO</name>
<sequence>MDDKDLIARIAAGDKSAMRDLYTRYDQAIYAFAMGRCGNSELASDCVHDTMLDVWRTASRFGGQSSVKTWLFSIARNKLVDALRKRGKLSFVDEVPESADTAPDPEAAAIAASEKQRLHTCLKGLKDVQHSAIRLAFLEDLTYPEIAEIEAVPVGTIKTRIFHAKQALMRCLAAGLHR</sequence>
<keyword evidence="9" id="KW-1185">Reference proteome</keyword>
<dbReference type="STRING" id="391595.RLO149_c004390"/>
<dbReference type="Gene3D" id="1.10.1740.10">
    <property type="match status" value="1"/>
</dbReference>
<feature type="domain" description="RNA polymerase sigma factor 70 region 4 type 2" evidence="7">
    <location>
        <begin position="116"/>
        <end position="168"/>
    </location>
</feature>
<dbReference type="OrthoDB" id="9803470at2"/>
<dbReference type="PANTHER" id="PTHR43133">
    <property type="entry name" value="RNA POLYMERASE ECF-TYPE SIGMA FACTO"/>
    <property type="match status" value="1"/>
</dbReference>
<dbReference type="KEGG" id="rli:RLO149_c004390"/>
<dbReference type="HOGENOM" id="CLU_047691_3_0_5"/>
<dbReference type="InterPro" id="IPR007627">
    <property type="entry name" value="RNA_pol_sigma70_r2"/>
</dbReference>
<dbReference type="InterPro" id="IPR013324">
    <property type="entry name" value="RNA_pol_sigma_r3/r4-like"/>
</dbReference>
<dbReference type="PANTHER" id="PTHR43133:SF8">
    <property type="entry name" value="RNA POLYMERASE SIGMA FACTOR HI_1459-RELATED"/>
    <property type="match status" value="1"/>
</dbReference>
<dbReference type="InterPro" id="IPR036388">
    <property type="entry name" value="WH-like_DNA-bd_sf"/>
</dbReference>
<keyword evidence="3" id="KW-0731">Sigma factor</keyword>
<reference evidence="8 9" key="1">
    <citation type="journal article" date="2011" name="BMC Genomics">
        <title>Comparative genome analysis and genome-guided physiological analysis of Roseobacter litoralis.</title>
        <authorList>
            <person name="Kalhoefer D."/>
            <person name="Thole S."/>
            <person name="Voget S."/>
            <person name="Lehmann R."/>
            <person name="Liesegang H."/>
            <person name="Wollher A."/>
            <person name="Daniel R."/>
            <person name="Simon M."/>
            <person name="Brinkhoff T."/>
        </authorList>
    </citation>
    <scope>NUCLEOTIDE SEQUENCE [LARGE SCALE GENOMIC DNA]</scope>
    <source>
        <strain evidence="9">ATCC 49566 / DSM 6996 / JCM 21268 / NBRC 15278 / OCh 149</strain>
    </source>
</reference>
<evidence type="ECO:0000256" key="4">
    <source>
        <dbReference type="ARBA" id="ARBA00023125"/>
    </source>
</evidence>
<dbReference type="NCBIfam" id="TIGR02937">
    <property type="entry name" value="sigma70-ECF"/>
    <property type="match status" value="1"/>
</dbReference>
<proteinExistence type="inferred from homology"/>
<keyword evidence="4" id="KW-0238">DNA-binding</keyword>
<comment type="similarity">
    <text evidence="1">Belongs to the sigma-70 factor family. ECF subfamily.</text>
</comment>
<evidence type="ECO:0000256" key="1">
    <source>
        <dbReference type="ARBA" id="ARBA00010641"/>
    </source>
</evidence>
<evidence type="ECO:0000313" key="8">
    <source>
        <dbReference type="EMBL" id="AEI92467.1"/>
    </source>
</evidence>
<dbReference type="SUPFAM" id="SSF88946">
    <property type="entry name" value="Sigma2 domain of RNA polymerase sigma factors"/>
    <property type="match status" value="1"/>
</dbReference>
<dbReference type="GO" id="GO:0016987">
    <property type="term" value="F:sigma factor activity"/>
    <property type="evidence" value="ECO:0007669"/>
    <property type="project" value="UniProtKB-KW"/>
</dbReference>
<dbReference type="GO" id="GO:0003677">
    <property type="term" value="F:DNA binding"/>
    <property type="evidence" value="ECO:0007669"/>
    <property type="project" value="UniProtKB-KW"/>
</dbReference>
<dbReference type="GO" id="GO:0006352">
    <property type="term" value="P:DNA-templated transcription initiation"/>
    <property type="evidence" value="ECO:0007669"/>
    <property type="project" value="InterPro"/>
</dbReference>
<dbReference type="RefSeq" id="WP_013960408.1">
    <property type="nucleotide sequence ID" value="NC_015730.1"/>
</dbReference>
<evidence type="ECO:0000313" key="9">
    <source>
        <dbReference type="Proteomes" id="UP000001353"/>
    </source>
</evidence>
<dbReference type="CDD" id="cd06171">
    <property type="entry name" value="Sigma70_r4"/>
    <property type="match status" value="1"/>
</dbReference>
<dbReference type="eggNOG" id="COG1595">
    <property type="taxonomic scope" value="Bacteria"/>
</dbReference>
<accession>F7ZIE8</accession>
<dbReference type="AlphaFoldDB" id="F7ZIE8"/>
<keyword evidence="2" id="KW-0805">Transcription regulation</keyword>
<evidence type="ECO:0000256" key="2">
    <source>
        <dbReference type="ARBA" id="ARBA00023015"/>
    </source>
</evidence>
<dbReference type="Pfam" id="PF04542">
    <property type="entry name" value="Sigma70_r2"/>
    <property type="match status" value="1"/>
</dbReference>
<dbReference type="InterPro" id="IPR013249">
    <property type="entry name" value="RNA_pol_sigma70_r4_t2"/>
</dbReference>
<dbReference type="Gene3D" id="1.10.10.10">
    <property type="entry name" value="Winged helix-like DNA-binding domain superfamily/Winged helix DNA-binding domain"/>
    <property type="match status" value="1"/>
</dbReference>
<feature type="domain" description="RNA polymerase sigma-70 region 2" evidence="6">
    <location>
        <begin position="21"/>
        <end position="87"/>
    </location>
</feature>
<evidence type="ECO:0000259" key="7">
    <source>
        <dbReference type="Pfam" id="PF08281"/>
    </source>
</evidence>
<gene>
    <name evidence="8" type="ordered locus">RLO149_c004390</name>
</gene>
<evidence type="ECO:0000256" key="3">
    <source>
        <dbReference type="ARBA" id="ARBA00023082"/>
    </source>
</evidence>